<comment type="caution">
    <text evidence="2">The sequence shown here is derived from an EMBL/GenBank/DDBJ whole genome shotgun (WGS) entry which is preliminary data.</text>
</comment>
<sequence>MATGLSYFKEVYDVVPGWVQKMHDYRPAALDHYTSLRSDIMQDGALSRKEKDILLVGMNAARLYERSMIYHTKGALDYGATLSELAEYLIVPYLYNGNGALKTGVKSLEYALTLKDRDFTPLAAGEHTTEELMSHMIGLLGNEDSAFAQQVLNLIREGEEQEVDSFILSEAVVAQKLKHILMTGIYITELKGKQAGKWMEKARECGATEEELADTGFICLLTAGIPAWFEASDSLTEIKG</sequence>
<dbReference type="GO" id="GO:0051920">
    <property type="term" value="F:peroxiredoxin activity"/>
    <property type="evidence" value="ECO:0007669"/>
    <property type="project" value="InterPro"/>
</dbReference>
<evidence type="ECO:0000313" key="3">
    <source>
        <dbReference type="Proteomes" id="UP000054099"/>
    </source>
</evidence>
<dbReference type="PANTHER" id="PTHR33930">
    <property type="entry name" value="ALKYL HYDROPEROXIDE REDUCTASE AHPD"/>
    <property type="match status" value="1"/>
</dbReference>
<accession>A0A0V8J946</accession>
<dbReference type="InterPro" id="IPR029032">
    <property type="entry name" value="AhpD-like"/>
</dbReference>
<keyword evidence="3" id="KW-1185">Reference proteome</keyword>
<protein>
    <submittedName>
        <fullName evidence="2">Carboxymuconolactone decarboxylase</fullName>
    </submittedName>
</protein>
<feature type="domain" description="Carboxymuconolactone decarboxylase-like" evidence="1">
    <location>
        <begin position="27"/>
        <end position="106"/>
    </location>
</feature>
<dbReference type="EMBL" id="LNQN01000002">
    <property type="protein sequence ID" value="KSU83539.1"/>
    <property type="molecule type" value="Genomic_DNA"/>
</dbReference>
<dbReference type="Pfam" id="PF02627">
    <property type="entry name" value="CMD"/>
    <property type="match status" value="1"/>
</dbReference>
<dbReference type="SUPFAM" id="SSF69118">
    <property type="entry name" value="AhpD-like"/>
    <property type="match status" value="2"/>
</dbReference>
<dbReference type="AlphaFoldDB" id="A0A0V8J946"/>
<organism evidence="2 3">
    <name type="scientific">Fictibacillus enclensis</name>
    <dbReference type="NCBI Taxonomy" id="1017270"/>
    <lineage>
        <taxon>Bacteria</taxon>
        <taxon>Bacillati</taxon>
        <taxon>Bacillota</taxon>
        <taxon>Bacilli</taxon>
        <taxon>Bacillales</taxon>
        <taxon>Fictibacillaceae</taxon>
        <taxon>Fictibacillus</taxon>
    </lineage>
</organism>
<dbReference type="OrthoDB" id="1683318at2"/>
<dbReference type="InterPro" id="IPR003779">
    <property type="entry name" value="CMD-like"/>
</dbReference>
<dbReference type="PANTHER" id="PTHR33930:SF2">
    <property type="entry name" value="BLR3452 PROTEIN"/>
    <property type="match status" value="1"/>
</dbReference>
<dbReference type="Proteomes" id="UP000054099">
    <property type="component" value="Unassembled WGS sequence"/>
</dbReference>
<dbReference type="Gene3D" id="1.20.1290.10">
    <property type="entry name" value="AhpD-like"/>
    <property type="match status" value="2"/>
</dbReference>
<evidence type="ECO:0000259" key="1">
    <source>
        <dbReference type="Pfam" id="PF02627"/>
    </source>
</evidence>
<proteinExistence type="predicted"/>
<name>A0A0V8J946_9BACL</name>
<dbReference type="RefSeq" id="WP_061972378.1">
    <property type="nucleotide sequence ID" value="NZ_CP126109.1"/>
</dbReference>
<evidence type="ECO:0000313" key="2">
    <source>
        <dbReference type="EMBL" id="KSU83539.1"/>
    </source>
</evidence>
<gene>
    <name evidence="2" type="ORF">AS030_13350</name>
</gene>
<reference evidence="2 3" key="1">
    <citation type="journal article" date="2014" name="Antonie Van Leeuwenhoek">
        <title>Fictibacillus enclensis sp. nov., isolated from marine sediment.</title>
        <authorList>
            <person name="Dastager S.G."/>
            <person name="Mawlankar R."/>
            <person name="Srinivasan K."/>
            <person name="Tang S.K."/>
            <person name="Lee J.C."/>
            <person name="Ramana V.V."/>
            <person name="Shouche Y.S."/>
        </authorList>
    </citation>
    <scope>NUCLEOTIDE SEQUENCE [LARGE SCALE GENOMIC DNA]</scope>
    <source>
        <strain evidence="2 3">NIO-1003</strain>
    </source>
</reference>